<evidence type="ECO:0000313" key="1">
    <source>
        <dbReference type="EMBL" id="QMW21884.1"/>
    </source>
</evidence>
<name>A0A7G5IEU2_9SPHN</name>
<dbReference type="RefSeq" id="WP_182294730.1">
    <property type="nucleotide sequence ID" value="NZ_CP059851.1"/>
</dbReference>
<organism evidence="1 2">
    <name type="scientific">Sandaracinobacteroides saxicola</name>
    <dbReference type="NCBI Taxonomy" id="2759707"/>
    <lineage>
        <taxon>Bacteria</taxon>
        <taxon>Pseudomonadati</taxon>
        <taxon>Pseudomonadota</taxon>
        <taxon>Alphaproteobacteria</taxon>
        <taxon>Sphingomonadales</taxon>
        <taxon>Sphingosinicellaceae</taxon>
        <taxon>Sandaracinobacteroides</taxon>
    </lineage>
</organism>
<dbReference type="KEGG" id="sand:H3309_10845"/>
<dbReference type="AlphaFoldDB" id="A0A7G5IEU2"/>
<dbReference type="InterPro" id="IPR032710">
    <property type="entry name" value="NTF2-like_dom_sf"/>
</dbReference>
<dbReference type="EMBL" id="CP059851">
    <property type="protein sequence ID" value="QMW21884.1"/>
    <property type="molecule type" value="Genomic_DNA"/>
</dbReference>
<protein>
    <submittedName>
        <fullName evidence="1">Uncharacterized protein</fullName>
    </submittedName>
</protein>
<accession>A0A7G5IEU2</accession>
<dbReference type="SUPFAM" id="SSF54427">
    <property type="entry name" value="NTF2-like"/>
    <property type="match status" value="2"/>
</dbReference>
<keyword evidence="2" id="KW-1185">Reference proteome</keyword>
<dbReference type="Proteomes" id="UP000515292">
    <property type="component" value="Chromosome"/>
</dbReference>
<gene>
    <name evidence="1" type="ORF">H3309_10845</name>
</gene>
<sequence>MTAWNAHPQILSPVGRPLADILEPGPRRQDLPGFEPVYRDFVDYIMRCTHRIWEEKNIGLCRSHYGDDCTMHTLAGPAVGADAVTQGTIAALAMSSDRQVIGEDVIWSEDADGRLYSSHRITSQMTHMGDDAMLGPATLRGTGVTTIADCACRENRIVEEWLVRDNWRAVAQVGGDPWALAQAQATADREGDTRRHAWRAQSIAAIRAGGDCPIPTDHPAAIPAALLADAFRHDLYGDAAARLSPSAEIRWPSNRHGFGRGYWIGCATQLRGLLHAAAFQLQHIAARPLPAGDIAVALRWALTGHHRSPGLWGPATNREILILAVSHYRLRASSILEDITVFDELAILRQIAGGLGA</sequence>
<evidence type="ECO:0000313" key="2">
    <source>
        <dbReference type="Proteomes" id="UP000515292"/>
    </source>
</evidence>
<dbReference type="Gene3D" id="3.10.450.50">
    <property type="match status" value="2"/>
</dbReference>
<reference evidence="1 2" key="1">
    <citation type="submission" date="2020-07" db="EMBL/GenBank/DDBJ databases">
        <title>Complete genome sequence for Sandaracinobacter sp. M6.</title>
        <authorList>
            <person name="Tang Y."/>
            <person name="Liu Q."/>
            <person name="Guo Z."/>
            <person name="Lei P."/>
            <person name="Huang B."/>
        </authorList>
    </citation>
    <scope>NUCLEOTIDE SEQUENCE [LARGE SCALE GENOMIC DNA]</scope>
    <source>
        <strain evidence="1 2">M6</strain>
    </source>
</reference>
<proteinExistence type="predicted"/>